<evidence type="ECO:0000313" key="4">
    <source>
        <dbReference type="EMBL" id="KAK5779142.1"/>
    </source>
</evidence>
<comment type="caution">
    <text evidence="4">The sequence shown here is derived from an EMBL/GenBank/DDBJ whole genome shotgun (WGS) entry which is preliminary data.</text>
</comment>
<sequence>MSKYVIEEFPNVTKDFISDLKYIPENNIVLVSSWDGTLSVYEIIIKDDSYKITLNKKIDTGFSILSCCYGNNGVYLGGVHGELYFLNLKTQDLAEIKNNRAKSGIVRIIPYYDDYIAGSWDGYLQIIDHHLQDIKLFKTIENGKILTMDCTNEHLVVCLTGNKIKLFKAPITQMNEGILVDSVLKYQTRDIKLIPDGSGYVIGSIDGRVAVEYFDNPSDQFAFRCHRMKLSDVQFVFPVNTLLFKPNTDILFTGGSDGCVSCWSLRDRRKLKQYNKLDENSVVKMAGGESFLLVATSDDSFKTNAIISSDFEPQPSNVYLIVLNQ</sequence>
<dbReference type="AlphaFoldDB" id="A0AAN7WMT8"/>
<keyword evidence="2" id="KW-0677">Repeat</keyword>
<dbReference type="InterPro" id="IPR036322">
    <property type="entry name" value="WD40_repeat_dom_sf"/>
</dbReference>
<evidence type="ECO:0000256" key="2">
    <source>
        <dbReference type="ARBA" id="ARBA00022737"/>
    </source>
</evidence>
<dbReference type="Proteomes" id="UP001306508">
    <property type="component" value="Unassembled WGS sequence"/>
</dbReference>
<dbReference type="PANTHER" id="PTHR10971">
    <property type="entry name" value="MRNA EXPORT FACTOR AND BUB3"/>
    <property type="match status" value="1"/>
</dbReference>
<dbReference type="PROSITE" id="PS50082">
    <property type="entry name" value="WD_REPEATS_2"/>
    <property type="match status" value="1"/>
</dbReference>
<dbReference type="SUPFAM" id="SSF50978">
    <property type="entry name" value="WD40 repeat-like"/>
    <property type="match status" value="1"/>
</dbReference>
<evidence type="ECO:0000256" key="1">
    <source>
        <dbReference type="ARBA" id="ARBA00022574"/>
    </source>
</evidence>
<accession>A0AAN7WMT8</accession>
<protein>
    <recommendedName>
        <fullName evidence="6">Mitotic checkpoint protein BUB3</fullName>
    </recommendedName>
</protein>
<keyword evidence="1 3" id="KW-0853">WD repeat</keyword>
<evidence type="ECO:0000256" key="3">
    <source>
        <dbReference type="PROSITE-ProRule" id="PRU00221"/>
    </source>
</evidence>
<dbReference type="SMART" id="SM00320">
    <property type="entry name" value="WD40"/>
    <property type="match status" value="3"/>
</dbReference>
<evidence type="ECO:0000313" key="5">
    <source>
        <dbReference type="Proteomes" id="UP001306508"/>
    </source>
</evidence>
<evidence type="ECO:0008006" key="6">
    <source>
        <dbReference type="Google" id="ProtNLM"/>
    </source>
</evidence>
<gene>
    <name evidence="4" type="ORF">RI543_003027</name>
</gene>
<dbReference type="InterPro" id="IPR015943">
    <property type="entry name" value="WD40/YVTN_repeat-like_dom_sf"/>
</dbReference>
<proteinExistence type="predicted"/>
<dbReference type="Gene3D" id="2.130.10.10">
    <property type="entry name" value="YVTN repeat-like/Quinoprotein amine dehydrogenase"/>
    <property type="match status" value="1"/>
</dbReference>
<dbReference type="EMBL" id="JAWIZZ010000047">
    <property type="protein sequence ID" value="KAK5779142.1"/>
    <property type="molecule type" value="Genomic_DNA"/>
</dbReference>
<organism evidence="4 5">
    <name type="scientific">Arxiozyma heterogenica</name>
    <dbReference type="NCBI Taxonomy" id="278026"/>
    <lineage>
        <taxon>Eukaryota</taxon>
        <taxon>Fungi</taxon>
        <taxon>Dikarya</taxon>
        <taxon>Ascomycota</taxon>
        <taxon>Saccharomycotina</taxon>
        <taxon>Saccharomycetes</taxon>
        <taxon>Saccharomycetales</taxon>
        <taxon>Saccharomycetaceae</taxon>
        <taxon>Arxiozyma</taxon>
    </lineage>
</organism>
<reference evidence="5" key="1">
    <citation type="submission" date="2023-07" db="EMBL/GenBank/DDBJ databases">
        <title>A draft genome of Kazachstania heterogenica Y-27499.</title>
        <authorList>
            <person name="Donic C."/>
            <person name="Kralova J.S."/>
            <person name="Fidel L."/>
            <person name="Ben-Dor S."/>
            <person name="Jung S."/>
        </authorList>
    </citation>
    <scope>NUCLEOTIDE SEQUENCE [LARGE SCALE GENOMIC DNA]</scope>
    <source>
        <strain evidence="5">Y27499</strain>
    </source>
</reference>
<keyword evidence="5" id="KW-1185">Reference proteome</keyword>
<dbReference type="Pfam" id="PF00400">
    <property type="entry name" value="WD40"/>
    <property type="match status" value="2"/>
</dbReference>
<name>A0AAN7WMT8_9SACH</name>
<feature type="repeat" description="WD" evidence="3">
    <location>
        <begin position="239"/>
        <end position="273"/>
    </location>
</feature>
<dbReference type="InterPro" id="IPR001680">
    <property type="entry name" value="WD40_rpt"/>
</dbReference>